<dbReference type="InParanoid" id="A0A0G4ECZ5"/>
<keyword evidence="1" id="KW-0732">Signal</keyword>
<dbReference type="EMBL" id="CDMY01000176">
    <property type="protein sequence ID" value="CEL93546.1"/>
    <property type="molecule type" value="Genomic_DNA"/>
</dbReference>
<feature type="domain" description="Nudix hydrolase" evidence="2">
    <location>
        <begin position="261"/>
        <end position="481"/>
    </location>
</feature>
<dbReference type="GO" id="GO:0047631">
    <property type="term" value="F:ADP-ribose diphosphatase activity"/>
    <property type="evidence" value="ECO:0007669"/>
    <property type="project" value="InterPro"/>
</dbReference>
<feature type="signal peptide" evidence="1">
    <location>
        <begin position="1"/>
        <end position="21"/>
    </location>
</feature>
<dbReference type="InterPro" id="IPR000086">
    <property type="entry name" value="NUDIX_hydrolase_dom"/>
</dbReference>
<dbReference type="SUPFAM" id="SSF55811">
    <property type="entry name" value="Nudix"/>
    <property type="match status" value="1"/>
</dbReference>
<keyword evidence="4" id="KW-1185">Reference proteome</keyword>
<evidence type="ECO:0000313" key="4">
    <source>
        <dbReference type="Proteomes" id="UP000041254"/>
    </source>
</evidence>
<dbReference type="PANTHER" id="PTHR13030">
    <property type="entry name" value="NUDIX HYDROLASE"/>
    <property type="match status" value="1"/>
</dbReference>
<dbReference type="Proteomes" id="UP000041254">
    <property type="component" value="Unassembled WGS sequence"/>
</dbReference>
<dbReference type="InterPro" id="IPR015797">
    <property type="entry name" value="NUDIX_hydrolase-like_dom_sf"/>
</dbReference>
<accession>A0A0G4ECZ5</accession>
<proteinExistence type="predicted"/>
<dbReference type="PROSITE" id="PS51462">
    <property type="entry name" value="NUDIX"/>
    <property type="match status" value="1"/>
</dbReference>
<dbReference type="Gene3D" id="3.90.79.10">
    <property type="entry name" value="Nucleoside Triphosphate Pyrophosphohydrolase"/>
    <property type="match status" value="1"/>
</dbReference>
<gene>
    <name evidence="3" type="ORF">Vbra_11256</name>
</gene>
<reference evidence="3 4" key="1">
    <citation type="submission" date="2014-11" db="EMBL/GenBank/DDBJ databases">
        <authorList>
            <person name="Zhu J."/>
            <person name="Qi W."/>
            <person name="Song R."/>
        </authorList>
    </citation>
    <scope>NUCLEOTIDE SEQUENCE [LARGE SCALE GENOMIC DNA]</scope>
</reference>
<name>A0A0G4ECZ5_VITBC</name>
<dbReference type="PhylomeDB" id="A0A0G4ECZ5"/>
<sequence length="527" mass="57804">MVPTASLILFAFAASGLQCNAILPASLVGRHVGRHANLNVTIARAGPFAKQQAGLVYKGFYEVASGEREPSNRREEGFMKLVNKTKNAGGGLVEDAPNATKPVYFDQCHVNKWLSGKAPPWCDEALEVLESKRQSRHLLDGKTMAIIRGSKRDDQLGHTRRTFSPIEDKANTSPCTDLYDTSEQTVAVSGEAVMGELTAFTIPTIDRLEQGLAFPSPLPTWLLKDKITRGTSHSVWEGFPVGFPVNPRHCTGVISRGGLGKWGPNFAADSLLGRKNPTTEELEILLIKRKDSGDWAFPGGMVDDKEYHTPVITAARELIEETLTGKEGESICDNWSTIQEKPSFQAMMKTLGLEVAEGDIKFACKNGEDKCKEADCEVHISGNEEHGGVETLQSSATPVYAGYVDDPRNTDNAWMESFVLGWMVPDNLPDNLAKELTDLPGGSDSSEVAWWPIHKSIPKGSGGEAPMLQDGTLFASHSFFLRAATHFILKEKLGFANEVEIRKALAKAEKQSPYNLYLKAFNEKVYF</sequence>
<protein>
    <recommendedName>
        <fullName evidence="2">Nudix hydrolase domain-containing protein</fullName>
    </recommendedName>
</protein>
<dbReference type="Pfam" id="PF00293">
    <property type="entry name" value="NUDIX"/>
    <property type="match status" value="1"/>
</dbReference>
<evidence type="ECO:0000313" key="3">
    <source>
        <dbReference type="EMBL" id="CEL93546.1"/>
    </source>
</evidence>
<evidence type="ECO:0000256" key="1">
    <source>
        <dbReference type="SAM" id="SignalP"/>
    </source>
</evidence>
<organism evidence="3 4">
    <name type="scientific">Vitrella brassicaformis (strain CCMP3155)</name>
    <dbReference type="NCBI Taxonomy" id="1169540"/>
    <lineage>
        <taxon>Eukaryota</taxon>
        <taxon>Sar</taxon>
        <taxon>Alveolata</taxon>
        <taxon>Colpodellida</taxon>
        <taxon>Vitrellaceae</taxon>
        <taxon>Vitrella</taxon>
    </lineage>
</organism>
<dbReference type="OrthoDB" id="9972248at2759"/>
<dbReference type="PANTHER" id="PTHR13030:SF8">
    <property type="entry name" value="ADP-RIBOSE PYROPHOSPHATASE, MITOCHONDRIAL"/>
    <property type="match status" value="1"/>
</dbReference>
<dbReference type="InterPro" id="IPR039989">
    <property type="entry name" value="NUDT9"/>
</dbReference>
<feature type="chain" id="PRO_5005186968" description="Nudix hydrolase domain-containing protein" evidence="1">
    <location>
        <begin position="22"/>
        <end position="527"/>
    </location>
</feature>
<dbReference type="AlphaFoldDB" id="A0A0G4ECZ5"/>
<dbReference type="VEuPathDB" id="CryptoDB:Vbra_11256"/>
<dbReference type="STRING" id="1169540.A0A0G4ECZ5"/>
<evidence type="ECO:0000259" key="2">
    <source>
        <dbReference type="PROSITE" id="PS51462"/>
    </source>
</evidence>